<feature type="transmembrane region" description="Helical" evidence="1">
    <location>
        <begin position="34"/>
        <end position="54"/>
    </location>
</feature>
<keyword evidence="3" id="KW-1185">Reference proteome</keyword>
<evidence type="ECO:0000256" key="1">
    <source>
        <dbReference type="SAM" id="Phobius"/>
    </source>
</evidence>
<reference evidence="2" key="1">
    <citation type="submission" date="2020-11" db="EMBL/GenBank/DDBJ databases">
        <authorList>
            <consortium name="DOE Joint Genome Institute"/>
            <person name="Ahrendt S."/>
            <person name="Riley R."/>
            <person name="Andreopoulos W."/>
            <person name="Labutti K."/>
            <person name="Pangilinan J."/>
            <person name="Ruiz-Duenas F.J."/>
            <person name="Barrasa J.M."/>
            <person name="Sanchez-Garcia M."/>
            <person name="Camarero S."/>
            <person name="Miyauchi S."/>
            <person name="Serrano A."/>
            <person name="Linde D."/>
            <person name="Babiker R."/>
            <person name="Drula E."/>
            <person name="Ayuso-Fernandez I."/>
            <person name="Pacheco R."/>
            <person name="Padilla G."/>
            <person name="Ferreira P."/>
            <person name="Barriuso J."/>
            <person name="Kellner H."/>
            <person name="Castanera R."/>
            <person name="Alfaro M."/>
            <person name="Ramirez L."/>
            <person name="Pisabarro A.G."/>
            <person name="Kuo A."/>
            <person name="Tritt A."/>
            <person name="Lipzen A."/>
            <person name="He G."/>
            <person name="Yan M."/>
            <person name="Ng V."/>
            <person name="Cullen D."/>
            <person name="Martin F."/>
            <person name="Rosso M.-N."/>
            <person name="Henrissat B."/>
            <person name="Hibbett D."/>
            <person name="Martinez A.T."/>
            <person name="Grigoriev I.V."/>
        </authorList>
    </citation>
    <scope>NUCLEOTIDE SEQUENCE</scope>
    <source>
        <strain evidence="2">CBS 506.95</strain>
    </source>
</reference>
<proteinExistence type="predicted"/>
<dbReference type="AlphaFoldDB" id="A0A9P6EL47"/>
<dbReference type="EMBL" id="MU157837">
    <property type="protein sequence ID" value="KAF9530848.1"/>
    <property type="molecule type" value="Genomic_DNA"/>
</dbReference>
<keyword evidence="1" id="KW-0472">Membrane</keyword>
<comment type="caution">
    <text evidence="2">The sequence shown here is derived from an EMBL/GenBank/DDBJ whole genome shotgun (WGS) entry which is preliminary data.</text>
</comment>
<protein>
    <submittedName>
        <fullName evidence="2">Uncharacterized protein</fullName>
    </submittedName>
</protein>
<keyword evidence="1" id="KW-1133">Transmembrane helix</keyword>
<evidence type="ECO:0000313" key="2">
    <source>
        <dbReference type="EMBL" id="KAF9530848.1"/>
    </source>
</evidence>
<name>A0A9P6EL47_9AGAR</name>
<accession>A0A9P6EL47</accession>
<sequence length="95" mass="10530">MPSYTFNHRPRWLGPECSSDSNIFLSILFAFTDGAGYILSSIFTHSLSFLLFAFNFKVTKQYPTIAAHKTALSLSTVSFDACRAAPLAVDKEGWS</sequence>
<dbReference type="Proteomes" id="UP000807306">
    <property type="component" value="Unassembled WGS sequence"/>
</dbReference>
<evidence type="ECO:0000313" key="3">
    <source>
        <dbReference type="Proteomes" id="UP000807306"/>
    </source>
</evidence>
<organism evidence="2 3">
    <name type="scientific">Crepidotus variabilis</name>
    <dbReference type="NCBI Taxonomy" id="179855"/>
    <lineage>
        <taxon>Eukaryota</taxon>
        <taxon>Fungi</taxon>
        <taxon>Dikarya</taxon>
        <taxon>Basidiomycota</taxon>
        <taxon>Agaricomycotina</taxon>
        <taxon>Agaricomycetes</taxon>
        <taxon>Agaricomycetidae</taxon>
        <taxon>Agaricales</taxon>
        <taxon>Agaricineae</taxon>
        <taxon>Crepidotaceae</taxon>
        <taxon>Crepidotus</taxon>
    </lineage>
</organism>
<keyword evidence="1" id="KW-0812">Transmembrane</keyword>
<gene>
    <name evidence="2" type="ORF">CPB83DRAFT_849736</name>
</gene>